<gene>
    <name evidence="5" type="ORF">BP00DRAFT_460679</name>
</gene>
<accession>A0A2V5HSQ3</accession>
<evidence type="ECO:0000313" key="6">
    <source>
        <dbReference type="Proteomes" id="UP000248817"/>
    </source>
</evidence>
<dbReference type="PANTHER" id="PTHR45662">
    <property type="entry name" value="PHOSPHATIDYLINOSITIDE PHOSPHATASE SAC1"/>
    <property type="match status" value="1"/>
</dbReference>
<evidence type="ECO:0000259" key="3">
    <source>
        <dbReference type="PROSITE" id="PS50275"/>
    </source>
</evidence>
<sequence length="958" mass="106576">MPGLLRKLIVVAAADGLVLHSTGNGLRHTGNNEPSAIRIDYKTNQITLLPGSASGLDDTRDSGIEIHGLVGLLSVASYSFLISITQRQQVAQIQGKPIYTITNVAVIPTSSQADASRAISQAKESLLQGEDSHTETASEDSNTISDTETEGGDTEVGTAPASPEQEVSYSRTRSVGSIAEDVIGKKVRFGRFAANWLSRKTLGLPGLGTVNQESTEAPMGDVRESTAESSPTIAKVNEDREATPVPRGGGADASSKSLAEPFGSDPTVELLPKLLRYTEMIFSSRNFFFAYDYDLTRNLSVQEPSLATHLPLHRLVDDMYFWNRNLLAPFITADAHSFALPLMQGFVGQREFTVGATPKPSSAESDTPDEQPVDGRILGDKQEADTVKTDEEKREFLVTLISRRSVKRPGLRYLRRGVDDNGNTANFVETEQILSTSDWNPTRNIYSFLQVRGSIPLYFSQSPYAFKPVPVLHHSPETNQLAFDRHFRNLSRRYGNVQAVSLIDKQAGELKLGEQYEKFAQSLNESGGIDGAPLKMEWFDFHNECRGMKFEKVSRLVDRLESTLAEFGDTMVQNGTVLQRQSGIMRTNCMDCLDRTGVAQCAFGQWALERELKQEGIDLDLRRDSSTHWFNTLWADNGDAISKQYSSTAALKGDYTRTRKRNYRGALNDFGLTLSRYYNNIVNDYFSQACIDYLLGNVTTEVFQEFALEMQTTDPGISVQKLRQNAIDTSCKIVISDQSEEFLGGWTLLTPRQPNTLRTMPFEEAVLLLTDVALYSCRFDWNTDKVLSYERIDLCSVTRINYGPYVTSILTEAQTDERSNVGLVVEYREGDKNALRVNTRSLQSQVPSTSLDSNARPSSEWSMYSWFKGAPHAATRLVAFKALPQVMGTSSVSPSDWVRSICEEIERAVTASDRHGPPEDGKQRSLIDSSDIISLEEAKKRTGYLEHLVYDIKKLVWA</sequence>
<dbReference type="Pfam" id="PF02383">
    <property type="entry name" value="Syja_N"/>
    <property type="match status" value="1"/>
</dbReference>
<evidence type="ECO:0000313" key="5">
    <source>
        <dbReference type="EMBL" id="PYI26841.1"/>
    </source>
</evidence>
<dbReference type="InterPro" id="IPR022158">
    <property type="entry name" value="Inositol_phosphatase"/>
</dbReference>
<dbReference type="AlphaFoldDB" id="A0A2V5HSQ3"/>
<feature type="region of interest" description="Disordered" evidence="1">
    <location>
        <begin position="208"/>
        <end position="259"/>
    </location>
</feature>
<dbReference type="GO" id="GO:0005783">
    <property type="term" value="C:endoplasmic reticulum"/>
    <property type="evidence" value="ECO:0007669"/>
    <property type="project" value="TreeGrafter"/>
</dbReference>
<feature type="compositionally biased region" description="Basic and acidic residues" evidence="1">
    <location>
        <begin position="377"/>
        <end position="386"/>
    </location>
</feature>
<feature type="signal peptide" evidence="2">
    <location>
        <begin position="1"/>
        <end position="16"/>
    </location>
</feature>
<dbReference type="PROSITE" id="PS51791">
    <property type="entry name" value="HSAC2"/>
    <property type="match status" value="1"/>
</dbReference>
<evidence type="ECO:0000256" key="1">
    <source>
        <dbReference type="SAM" id="MobiDB-lite"/>
    </source>
</evidence>
<reference evidence="5 6" key="1">
    <citation type="submission" date="2018-02" db="EMBL/GenBank/DDBJ databases">
        <title>The genomes of Aspergillus section Nigri reveals drivers in fungal speciation.</title>
        <authorList>
            <consortium name="DOE Joint Genome Institute"/>
            <person name="Vesth T.C."/>
            <person name="Nybo J."/>
            <person name="Theobald S."/>
            <person name="Brandl J."/>
            <person name="Frisvad J.C."/>
            <person name="Nielsen K.F."/>
            <person name="Lyhne E.K."/>
            <person name="Kogle M.E."/>
            <person name="Kuo A."/>
            <person name="Riley R."/>
            <person name="Clum A."/>
            <person name="Nolan M."/>
            <person name="Lipzen A."/>
            <person name="Salamov A."/>
            <person name="Henrissat B."/>
            <person name="Wiebenga A."/>
            <person name="De vries R.P."/>
            <person name="Grigoriev I.V."/>
            <person name="Mortensen U.H."/>
            <person name="Andersen M.R."/>
            <person name="Baker S.E."/>
        </authorList>
    </citation>
    <scope>NUCLEOTIDE SEQUENCE [LARGE SCALE GENOMIC DNA]</scope>
    <source>
        <strain evidence="5 6">CBS 114.80</strain>
    </source>
</reference>
<evidence type="ECO:0000259" key="4">
    <source>
        <dbReference type="PROSITE" id="PS51791"/>
    </source>
</evidence>
<keyword evidence="2" id="KW-0732">Signal</keyword>
<keyword evidence="6" id="KW-1185">Reference proteome</keyword>
<feature type="domain" description="SAC" evidence="3">
    <location>
        <begin position="278"/>
        <end position="647"/>
    </location>
</feature>
<dbReference type="GO" id="GO:0046856">
    <property type="term" value="P:phosphatidylinositol dephosphorylation"/>
    <property type="evidence" value="ECO:0007669"/>
    <property type="project" value="TreeGrafter"/>
</dbReference>
<dbReference type="Proteomes" id="UP000248817">
    <property type="component" value="Unassembled WGS sequence"/>
</dbReference>
<feature type="domain" description="HSac2" evidence="4">
    <location>
        <begin position="717"/>
        <end position="887"/>
    </location>
</feature>
<organism evidence="5 6">
    <name type="scientific">Aspergillus indologenus CBS 114.80</name>
    <dbReference type="NCBI Taxonomy" id="1450541"/>
    <lineage>
        <taxon>Eukaryota</taxon>
        <taxon>Fungi</taxon>
        <taxon>Dikarya</taxon>
        <taxon>Ascomycota</taxon>
        <taxon>Pezizomycotina</taxon>
        <taxon>Eurotiomycetes</taxon>
        <taxon>Eurotiomycetidae</taxon>
        <taxon>Eurotiales</taxon>
        <taxon>Aspergillaceae</taxon>
        <taxon>Aspergillus</taxon>
        <taxon>Aspergillus subgen. Circumdati</taxon>
    </lineage>
</organism>
<feature type="region of interest" description="Disordered" evidence="1">
    <location>
        <begin position="117"/>
        <end position="174"/>
    </location>
</feature>
<feature type="chain" id="PRO_5016155972" evidence="2">
    <location>
        <begin position="17"/>
        <end position="958"/>
    </location>
</feature>
<dbReference type="PROSITE" id="PS50275">
    <property type="entry name" value="SAC"/>
    <property type="match status" value="1"/>
</dbReference>
<protein>
    <submittedName>
        <fullName evidence="5">SacI domain protein</fullName>
    </submittedName>
</protein>
<dbReference type="PANTHER" id="PTHR45662:SF7">
    <property type="entry name" value="SACI DOMAIN PROTEIN (AFU_ORTHOLOGUE AFUA_1G15890)"/>
    <property type="match status" value="1"/>
</dbReference>
<dbReference type="EMBL" id="KZ825584">
    <property type="protein sequence ID" value="PYI26841.1"/>
    <property type="molecule type" value="Genomic_DNA"/>
</dbReference>
<name>A0A2V5HSQ3_9EURO</name>
<feature type="region of interest" description="Disordered" evidence="1">
    <location>
        <begin position="354"/>
        <end position="386"/>
    </location>
</feature>
<dbReference type="Pfam" id="PF12456">
    <property type="entry name" value="hSac2"/>
    <property type="match status" value="1"/>
</dbReference>
<dbReference type="InterPro" id="IPR034753">
    <property type="entry name" value="hSac2"/>
</dbReference>
<proteinExistence type="predicted"/>
<feature type="compositionally biased region" description="Polar residues" evidence="1">
    <location>
        <begin position="165"/>
        <end position="174"/>
    </location>
</feature>
<dbReference type="GO" id="GO:0043812">
    <property type="term" value="F:phosphatidylinositol-4-phosphate phosphatase activity"/>
    <property type="evidence" value="ECO:0007669"/>
    <property type="project" value="TreeGrafter"/>
</dbReference>
<evidence type="ECO:0000256" key="2">
    <source>
        <dbReference type="SAM" id="SignalP"/>
    </source>
</evidence>
<dbReference type="InterPro" id="IPR002013">
    <property type="entry name" value="SAC_dom"/>
</dbReference>